<dbReference type="InterPro" id="IPR011249">
    <property type="entry name" value="Metalloenz_LuxS/M16"/>
</dbReference>
<dbReference type="InterPro" id="IPR055130">
    <property type="entry name" value="PreP_C"/>
</dbReference>
<dbReference type="Proteomes" id="UP001151699">
    <property type="component" value="Chromosome B"/>
</dbReference>
<dbReference type="GO" id="GO:0016485">
    <property type="term" value="P:protein processing"/>
    <property type="evidence" value="ECO:0007669"/>
    <property type="project" value="TreeGrafter"/>
</dbReference>
<dbReference type="Pfam" id="PF05193">
    <property type="entry name" value="Peptidase_M16_C"/>
    <property type="match status" value="1"/>
</dbReference>
<evidence type="ECO:0000313" key="13">
    <source>
        <dbReference type="EMBL" id="KAJ6641189.1"/>
    </source>
</evidence>
<dbReference type="InterPro" id="IPR007863">
    <property type="entry name" value="Peptidase_M16_C"/>
</dbReference>
<protein>
    <recommendedName>
        <fullName evidence="4">Presequence protease, mitochondrial</fullName>
    </recommendedName>
</protein>
<dbReference type="InterPro" id="IPR025714">
    <property type="entry name" value="Methyltranfer_dom"/>
</dbReference>
<dbReference type="InterPro" id="IPR013578">
    <property type="entry name" value="Peptidase_M16C_assoc"/>
</dbReference>
<dbReference type="Pfam" id="PF08367">
    <property type="entry name" value="M16C_assoc"/>
    <property type="match status" value="1"/>
</dbReference>
<name>A0A9Q0S1M7_9DIPT</name>
<dbReference type="SMART" id="SM01264">
    <property type="entry name" value="M16C_associated"/>
    <property type="match status" value="1"/>
</dbReference>
<keyword evidence="6" id="KW-0479">Metal-binding</keyword>
<dbReference type="SUPFAM" id="SSF53335">
    <property type="entry name" value="S-adenosyl-L-methionine-dependent methyltransferases"/>
    <property type="match status" value="1"/>
</dbReference>
<dbReference type="OrthoDB" id="10250783at2759"/>
<evidence type="ECO:0000259" key="12">
    <source>
        <dbReference type="SMART" id="SM01264"/>
    </source>
</evidence>
<dbReference type="Pfam" id="PF13679">
    <property type="entry name" value="Methyltransf_32"/>
    <property type="match status" value="1"/>
</dbReference>
<evidence type="ECO:0000256" key="2">
    <source>
        <dbReference type="ARBA" id="ARBA00004173"/>
    </source>
</evidence>
<dbReference type="InterPro" id="IPR029063">
    <property type="entry name" value="SAM-dependent_MTases_sf"/>
</dbReference>
<keyword evidence="7" id="KW-0378">Hydrolase</keyword>
<dbReference type="PANTHER" id="PTHR43016">
    <property type="entry name" value="PRESEQUENCE PROTEASE"/>
    <property type="match status" value="1"/>
</dbReference>
<feature type="domain" description="Peptidase M16C associated" evidence="12">
    <location>
        <begin position="505"/>
        <end position="752"/>
    </location>
</feature>
<keyword evidence="5 13" id="KW-0645">Protease</keyword>
<gene>
    <name evidence="13" type="ORF">Bhyg_06124</name>
</gene>
<keyword evidence="10" id="KW-0482">Metalloprotease</keyword>
<keyword evidence="9" id="KW-0809">Transit peptide</keyword>
<keyword evidence="14" id="KW-1185">Reference proteome</keyword>
<dbReference type="GO" id="GO:0046872">
    <property type="term" value="F:metal ion binding"/>
    <property type="evidence" value="ECO:0007669"/>
    <property type="project" value="UniProtKB-KW"/>
</dbReference>
<evidence type="ECO:0000256" key="7">
    <source>
        <dbReference type="ARBA" id="ARBA00022801"/>
    </source>
</evidence>
<proteinExistence type="inferred from homology"/>
<evidence type="ECO:0000256" key="10">
    <source>
        <dbReference type="ARBA" id="ARBA00023049"/>
    </source>
</evidence>
<keyword evidence="11" id="KW-0496">Mitochondrion</keyword>
<organism evidence="13 14">
    <name type="scientific">Pseudolycoriella hygida</name>
    <dbReference type="NCBI Taxonomy" id="35572"/>
    <lineage>
        <taxon>Eukaryota</taxon>
        <taxon>Metazoa</taxon>
        <taxon>Ecdysozoa</taxon>
        <taxon>Arthropoda</taxon>
        <taxon>Hexapoda</taxon>
        <taxon>Insecta</taxon>
        <taxon>Pterygota</taxon>
        <taxon>Neoptera</taxon>
        <taxon>Endopterygota</taxon>
        <taxon>Diptera</taxon>
        <taxon>Nematocera</taxon>
        <taxon>Sciaroidea</taxon>
        <taxon>Sciaridae</taxon>
        <taxon>Pseudolycoriella</taxon>
    </lineage>
</organism>
<accession>A0A9Q0S1M7</accession>
<comment type="cofactor">
    <cofactor evidence="1">
        <name>Zn(2+)</name>
        <dbReference type="ChEBI" id="CHEBI:29105"/>
    </cofactor>
</comment>
<evidence type="ECO:0000256" key="5">
    <source>
        <dbReference type="ARBA" id="ARBA00022670"/>
    </source>
</evidence>
<evidence type="ECO:0000256" key="8">
    <source>
        <dbReference type="ARBA" id="ARBA00022833"/>
    </source>
</evidence>
<dbReference type="PANTHER" id="PTHR43016:SF13">
    <property type="entry name" value="PRESEQUENCE PROTEASE, MITOCHONDRIAL"/>
    <property type="match status" value="1"/>
</dbReference>
<evidence type="ECO:0000256" key="9">
    <source>
        <dbReference type="ARBA" id="ARBA00022946"/>
    </source>
</evidence>
<dbReference type="FunFam" id="3.30.830.10:FF:000011">
    <property type="entry name" value="Presequence protease, mitochondrial"/>
    <property type="match status" value="1"/>
</dbReference>
<evidence type="ECO:0000256" key="4">
    <source>
        <dbReference type="ARBA" id="ARBA00020167"/>
    </source>
</evidence>
<comment type="subcellular location">
    <subcellularLocation>
        <location evidence="2">Mitochondrion</location>
    </subcellularLocation>
</comment>
<evidence type="ECO:0000256" key="1">
    <source>
        <dbReference type="ARBA" id="ARBA00001947"/>
    </source>
</evidence>
<evidence type="ECO:0000256" key="11">
    <source>
        <dbReference type="ARBA" id="ARBA00023128"/>
    </source>
</evidence>
<evidence type="ECO:0000313" key="14">
    <source>
        <dbReference type="Proteomes" id="UP001151699"/>
    </source>
</evidence>
<dbReference type="GO" id="GO:0005759">
    <property type="term" value="C:mitochondrial matrix"/>
    <property type="evidence" value="ECO:0007669"/>
    <property type="project" value="TreeGrafter"/>
</dbReference>
<comment type="similarity">
    <text evidence="3">Belongs to the peptidase M16 family. PreP subfamily.</text>
</comment>
<dbReference type="Pfam" id="PF22516">
    <property type="entry name" value="PreP_C"/>
    <property type="match status" value="1"/>
</dbReference>
<dbReference type="GO" id="GO:0004222">
    <property type="term" value="F:metalloendopeptidase activity"/>
    <property type="evidence" value="ECO:0007669"/>
    <property type="project" value="TreeGrafter"/>
</dbReference>
<dbReference type="Gene3D" id="3.30.830.10">
    <property type="entry name" value="Metalloenzyme, LuxS/M16 peptidase-like"/>
    <property type="match status" value="4"/>
</dbReference>
<comment type="caution">
    <text evidence="13">The sequence shown here is derived from an EMBL/GenBank/DDBJ whole genome shotgun (WGS) entry which is preliminary data.</text>
</comment>
<evidence type="ECO:0000256" key="3">
    <source>
        <dbReference type="ARBA" id="ARBA00007575"/>
    </source>
</evidence>
<dbReference type="FunFam" id="3.30.830.10:FF:000009">
    <property type="entry name" value="Presequence protease, mitochondrial"/>
    <property type="match status" value="1"/>
</dbReference>
<dbReference type="EMBL" id="WJQU01000002">
    <property type="protein sequence ID" value="KAJ6641189.1"/>
    <property type="molecule type" value="Genomic_DNA"/>
</dbReference>
<dbReference type="FunFam" id="3.30.830.10:FF:000013">
    <property type="entry name" value="Mitochondrial presequence protease"/>
    <property type="match status" value="1"/>
</dbReference>
<dbReference type="SUPFAM" id="SSF63411">
    <property type="entry name" value="LuxS/MPP-like metallohydrolase"/>
    <property type="match status" value="4"/>
</dbReference>
<dbReference type="Gene3D" id="3.40.50.150">
    <property type="entry name" value="Vaccinia Virus protein VP39"/>
    <property type="match status" value="1"/>
</dbReference>
<evidence type="ECO:0000256" key="6">
    <source>
        <dbReference type="ARBA" id="ARBA00022723"/>
    </source>
</evidence>
<reference evidence="13" key="1">
    <citation type="submission" date="2022-07" db="EMBL/GenBank/DDBJ databases">
        <authorList>
            <person name="Trinca V."/>
            <person name="Uliana J.V.C."/>
            <person name="Torres T.T."/>
            <person name="Ward R.J."/>
            <person name="Monesi N."/>
        </authorList>
    </citation>
    <scope>NUCLEOTIDE SEQUENCE</scope>
    <source>
        <strain evidence="13">HSMRA1968</strain>
        <tissue evidence="13">Whole embryos</tissue>
    </source>
</reference>
<keyword evidence="8" id="KW-0862">Zinc</keyword>
<sequence>MHRGLKYISTVLTNQRKYALQRYCPLTTLPAQNLAQEFKFHVGSKYEGFLCTEVEPIHEFNMVAYIFKHMKLGSLYLHLDRNDSNNVFSINFRTTPYDSTGLPHILEHNVLCGSERYPVRDPFFKMLNRSMSTFMNAMTGPDYTMYPFSSLNETDYRNLQKIYLDAVFKPNLEYLDFLQEGWRLENTDLTKKDSEYVIKGVVYNEMKGAFSETSNLFSSKFLNEILPDNTYQHCSGGEPLVIPDLTHKALVDFHRKYYHPSNARFYSYGNFSLLPTLKYVNDEYLSKYDPVDPSYSKVPSQRRWTKSQTKSILGRFDEMGAPMEKQNQIAVGYLISDVTNVEETMLLHVLTELLYRGPNSRFYKNLIEPNFSGGYHSITGLETTIRDTMFVIGLQDVDRNDFEKIEKILHQTIDEVVAEGFDEGHVNSVLNNFELSLKHQSARFGLSLLFNLTAALNHEADIIKSLRFDETLKKIRTNIQRDPQYLQNKVKEYFQENRHKLTLTMTPDTEFEKKFSEKEQDLIKQKVNELSTEAKERLFGDCQRLADAQKKQENLEILPCLKLSDVVDPPFPFNVEFAKIGGIDTQIVTTSTNNVTYVRGLYNAIGVPPEQRPILPLLACIIDQMGTSTYDYRTFDKYVHSISSGINFAVHAAETLDNVLAYNVGFMFHSYCLEQNISNMFQVINDLFTKFNFSDVQRFEMLLGNYLSDLTVGIANSGHIYAMREASGLVTQSSNLSAKLYGIEHISYIKNLIQNHKPNEILQLLGSTADQLFRKANLKCALNTSESVLQPCMEEYEKFIRATVQPEQIPVPSTIPSGVLPSSNVHNVMSIPVNFTAKSVFTVPYLHEDSVPLQVLGKILSAKYLLKVVREQNGAYGAGAKLSKDGMFSFFSYRDPNTMKTFDIFDQSAKWIHDNFKTIDEQTLFEAKLGVLQALDAPVEPGSKGQDIFKYGLQQEMANKVRLNVLKVNQEDLMRVTELYLNKSNIPTGRYVLGPKNDDLKTAGFKLFSLFTVMSLSSSYSSLDIYLKDVLQFLKEFQWIYTSSNTEFIAEGTLRHIPPDWISTIESLSLQELNEIPFDFIKESWPPSLQRFLTTLKKLKPPFKERLTDSSKKVNEEIPVLGIKSKKVHEISKLSQEIAKNCDIPKDSTIFIDLGCGVGHLTHFLHRNFQYKLLGVESDGQRVKTARNIQSTKFPDSLSSVKFVEHFIDCSTMSFIQPLLTKEFNLNTMCDLILIGLHACADLTVTSLNLFLRNSNVKQLFVMPCCYHKMKFKENSRHHFENVPLSQKVKTAQHAKEIINRPFLRLAGQQTAVRWKNNTETEHSVHGRNMFVRGAVQAVLNEDEIVLKNKGFTFESCGSLGDALGQYKLVQKDTGEMKEWSAGQREAFANLLIEYPNGGVLSEFLTCLQTSIQSVCENLVLLDRLQYVEEEAIKMKLSVSISAKKIVKEDVSPRCFVIIGKKK</sequence>